<feature type="chain" id="PRO_5045433832" description="YD repeat-containing protein" evidence="1">
    <location>
        <begin position="23"/>
        <end position="299"/>
    </location>
</feature>
<keyword evidence="1" id="KW-0732">Signal</keyword>
<accession>A0ABP8F4Z2</accession>
<reference evidence="3" key="1">
    <citation type="journal article" date="2019" name="Int. J. Syst. Evol. Microbiol.">
        <title>The Global Catalogue of Microorganisms (GCM) 10K type strain sequencing project: providing services to taxonomists for standard genome sequencing and annotation.</title>
        <authorList>
            <consortium name="The Broad Institute Genomics Platform"/>
            <consortium name="The Broad Institute Genome Sequencing Center for Infectious Disease"/>
            <person name="Wu L."/>
            <person name="Ma J."/>
        </authorList>
    </citation>
    <scope>NUCLEOTIDE SEQUENCE [LARGE SCALE GENOMIC DNA]</scope>
    <source>
        <strain evidence="3">JCM 17917</strain>
    </source>
</reference>
<protein>
    <recommendedName>
        <fullName evidence="4">YD repeat-containing protein</fullName>
    </recommendedName>
</protein>
<sequence length="299" mass="33511">MFKQILSSFSIVALLCVMLGCADKEEAAPDPSSFDCLLLREQIAFATPGESLTRDYHFEGGFLNRVTDVYVGQRPSSTTTWFDYGAAGQIASTSLTDAQGLPLEAHEFIYDQQGLVKQVYVHNRKQNPGSSVLQPYHTKELTFNSKQQLVNLKVWTANTSPRMLLNDFAFTYDAKGNITQMQEYRVLRYSQSNPEDFNDLVLKVTFTHDNKVNPYHENLYVMFLPNTTILVPGLSTNNIVSTTSVSTLEGTKKGPGANYDPSAYNNTRTNTYTYNEQGRPTTVTSSVGSTRTFTYKCEK</sequence>
<gene>
    <name evidence="2" type="ORF">GCM10023183_01000</name>
</gene>
<proteinExistence type="predicted"/>
<evidence type="ECO:0000313" key="3">
    <source>
        <dbReference type="Proteomes" id="UP001501844"/>
    </source>
</evidence>
<comment type="caution">
    <text evidence="2">The sequence shown here is derived from an EMBL/GenBank/DDBJ whole genome shotgun (WGS) entry which is preliminary data.</text>
</comment>
<dbReference type="Proteomes" id="UP001501844">
    <property type="component" value="Unassembled WGS sequence"/>
</dbReference>
<organism evidence="2 3">
    <name type="scientific">Nibribacter koreensis</name>
    <dbReference type="NCBI Taxonomy" id="1084519"/>
    <lineage>
        <taxon>Bacteria</taxon>
        <taxon>Pseudomonadati</taxon>
        <taxon>Bacteroidota</taxon>
        <taxon>Cytophagia</taxon>
        <taxon>Cytophagales</taxon>
        <taxon>Hymenobacteraceae</taxon>
        <taxon>Nibribacter</taxon>
    </lineage>
</organism>
<evidence type="ECO:0000313" key="2">
    <source>
        <dbReference type="EMBL" id="GAA4295292.1"/>
    </source>
</evidence>
<dbReference type="EMBL" id="BAABGX010000001">
    <property type="protein sequence ID" value="GAA4295292.1"/>
    <property type="molecule type" value="Genomic_DNA"/>
</dbReference>
<dbReference type="PROSITE" id="PS51257">
    <property type="entry name" value="PROKAR_LIPOPROTEIN"/>
    <property type="match status" value="1"/>
</dbReference>
<dbReference type="RefSeq" id="WP_345161225.1">
    <property type="nucleotide sequence ID" value="NZ_BAABGX010000001.1"/>
</dbReference>
<dbReference type="Gene3D" id="2.180.10.10">
    <property type="entry name" value="RHS repeat-associated core"/>
    <property type="match status" value="1"/>
</dbReference>
<name>A0ABP8F4Z2_9BACT</name>
<evidence type="ECO:0000256" key="1">
    <source>
        <dbReference type="SAM" id="SignalP"/>
    </source>
</evidence>
<keyword evidence="3" id="KW-1185">Reference proteome</keyword>
<evidence type="ECO:0008006" key="4">
    <source>
        <dbReference type="Google" id="ProtNLM"/>
    </source>
</evidence>
<feature type="signal peptide" evidence="1">
    <location>
        <begin position="1"/>
        <end position="22"/>
    </location>
</feature>